<accession>A0ABD1H3T2</accession>
<keyword evidence="1" id="KW-0472">Membrane</keyword>
<dbReference type="Proteomes" id="UP001567538">
    <property type="component" value="Unassembled WGS sequence"/>
</dbReference>
<sequence>MGMTSKSRSNGESWGMGFLLVLFPAEDQNQESNNRKSNNLNQFSPSASFKRTNSSHLIHKVQSTISICLLLLFTTLLLFTISTLPSATTTAARRRHLISKSPQFSSNISRALQGMGTLYRRGTRAMTELVVAHAVESLTRDELKSFLRLFHRSPLASKSDLLIIFPSRTAAYDAAILEENDSFLKLLTRYKSSNVSHSSASFNVTHFTKIGKRERDSGEPIWGRRIRSNSTGNESARVSYGSVAGFDVEELDPENSLSGFLGNVPMSLRRWACYPMLLGRVRRNFKHVMLVNLKEFLVLGDPLDRVRTQSPESVLVNAVGRHGKGNTRPSRVDSGVLMGGSRGIRRVCSKMLTDIVRATMQQAKKKNPVSESGLFNQLVGNEYVLKEVKLVVSTESLAEVSSLGGSGLHRSNHGLIRRGKNSSLDANSALITQLCSFPIDSTVYSDCRY</sequence>
<evidence type="ECO:0000256" key="1">
    <source>
        <dbReference type="SAM" id="Phobius"/>
    </source>
</evidence>
<proteinExistence type="predicted"/>
<keyword evidence="4" id="KW-1185">Reference proteome</keyword>
<evidence type="ECO:0000313" key="4">
    <source>
        <dbReference type="Proteomes" id="UP001567538"/>
    </source>
</evidence>
<comment type="caution">
    <text evidence="3">The sequence shown here is derived from an EMBL/GenBank/DDBJ whole genome shotgun (WGS) entry which is preliminary data.</text>
</comment>
<feature type="transmembrane region" description="Helical" evidence="1">
    <location>
        <begin position="64"/>
        <end position="84"/>
    </location>
</feature>
<name>A0ABD1H3T2_SALDI</name>
<evidence type="ECO:0000313" key="3">
    <source>
        <dbReference type="EMBL" id="KAL1549953.1"/>
    </source>
</evidence>
<protein>
    <recommendedName>
        <fullName evidence="2">DUF7780 domain-containing protein</fullName>
    </recommendedName>
</protein>
<dbReference type="Pfam" id="PF25002">
    <property type="entry name" value="DUF7780"/>
    <property type="match status" value="1"/>
</dbReference>
<reference evidence="3 4" key="1">
    <citation type="submission" date="2024-06" db="EMBL/GenBank/DDBJ databases">
        <title>A chromosome level genome sequence of Diviner's sage (Salvia divinorum).</title>
        <authorList>
            <person name="Ford S.A."/>
            <person name="Ro D.-K."/>
            <person name="Ness R.W."/>
            <person name="Phillips M.A."/>
        </authorList>
    </citation>
    <scope>NUCLEOTIDE SEQUENCE [LARGE SCALE GENOMIC DNA]</scope>
    <source>
        <strain evidence="3">SAF-2024a</strain>
        <tissue evidence="3">Leaf</tissue>
    </source>
</reference>
<dbReference type="InterPro" id="IPR056682">
    <property type="entry name" value="DUF7780"/>
</dbReference>
<dbReference type="AlphaFoldDB" id="A0ABD1H3T2"/>
<organism evidence="3 4">
    <name type="scientific">Salvia divinorum</name>
    <name type="common">Maria pastora</name>
    <name type="synonym">Diviner's sage</name>
    <dbReference type="NCBI Taxonomy" id="28513"/>
    <lineage>
        <taxon>Eukaryota</taxon>
        <taxon>Viridiplantae</taxon>
        <taxon>Streptophyta</taxon>
        <taxon>Embryophyta</taxon>
        <taxon>Tracheophyta</taxon>
        <taxon>Spermatophyta</taxon>
        <taxon>Magnoliopsida</taxon>
        <taxon>eudicotyledons</taxon>
        <taxon>Gunneridae</taxon>
        <taxon>Pentapetalae</taxon>
        <taxon>asterids</taxon>
        <taxon>lamiids</taxon>
        <taxon>Lamiales</taxon>
        <taxon>Lamiaceae</taxon>
        <taxon>Nepetoideae</taxon>
        <taxon>Mentheae</taxon>
        <taxon>Salviinae</taxon>
        <taxon>Salvia</taxon>
        <taxon>Salvia subgen. Calosphace</taxon>
    </lineage>
</organism>
<dbReference type="PANTHER" id="PTHR34960:SF1">
    <property type="entry name" value="EMB|CAB68146.1-RELATED"/>
    <property type="match status" value="1"/>
</dbReference>
<keyword evidence="1" id="KW-1133">Transmembrane helix</keyword>
<keyword evidence="1" id="KW-0812">Transmembrane</keyword>
<gene>
    <name evidence="3" type="ORF">AAHA92_17973</name>
</gene>
<evidence type="ECO:0000259" key="2">
    <source>
        <dbReference type="Pfam" id="PF25002"/>
    </source>
</evidence>
<feature type="domain" description="DUF7780" evidence="2">
    <location>
        <begin position="110"/>
        <end position="396"/>
    </location>
</feature>
<dbReference type="EMBL" id="JBEAFC010000007">
    <property type="protein sequence ID" value="KAL1549953.1"/>
    <property type="molecule type" value="Genomic_DNA"/>
</dbReference>
<dbReference type="PANTHER" id="PTHR34960">
    <property type="entry name" value="EMB|CAB68146.1-RELATED"/>
    <property type="match status" value="1"/>
</dbReference>